<feature type="coiled-coil region" evidence="1">
    <location>
        <begin position="22"/>
        <end position="49"/>
    </location>
</feature>
<evidence type="ECO:0000256" key="1">
    <source>
        <dbReference type="SAM" id="Coils"/>
    </source>
</evidence>
<evidence type="ECO:0000313" key="3">
    <source>
        <dbReference type="Proteomes" id="UP000199225"/>
    </source>
</evidence>
<dbReference type="EMBL" id="FNEV01000007">
    <property type="protein sequence ID" value="SDJ57716.1"/>
    <property type="molecule type" value="Genomic_DNA"/>
</dbReference>
<organism evidence="2 3">
    <name type="scientific">Salimicrobium halophilum</name>
    <dbReference type="NCBI Taxonomy" id="86666"/>
    <lineage>
        <taxon>Bacteria</taxon>
        <taxon>Bacillati</taxon>
        <taxon>Bacillota</taxon>
        <taxon>Bacilli</taxon>
        <taxon>Bacillales</taxon>
        <taxon>Bacillaceae</taxon>
        <taxon>Salimicrobium</taxon>
    </lineage>
</organism>
<dbReference type="Proteomes" id="UP000199225">
    <property type="component" value="Unassembled WGS sequence"/>
</dbReference>
<dbReference type="RefSeq" id="WP_093194121.1">
    <property type="nucleotide sequence ID" value="NZ_FNEV01000007.1"/>
</dbReference>
<dbReference type="AlphaFoldDB" id="A0A1G8UV31"/>
<proteinExistence type="predicted"/>
<evidence type="ECO:0000313" key="2">
    <source>
        <dbReference type="EMBL" id="SDJ57716.1"/>
    </source>
</evidence>
<reference evidence="3" key="1">
    <citation type="submission" date="2016-10" db="EMBL/GenBank/DDBJ databases">
        <authorList>
            <person name="Varghese N."/>
            <person name="Submissions S."/>
        </authorList>
    </citation>
    <scope>NUCLEOTIDE SEQUENCE [LARGE SCALE GENOMIC DNA]</scope>
    <source>
        <strain evidence="3">DSM 4771</strain>
    </source>
</reference>
<gene>
    <name evidence="2" type="ORF">SAMN04490247_2421</name>
</gene>
<sequence length="60" mass="7368">MFLLVKGSGDYLEVLHHATSRKFKMFEEKEEAERHAEQLNEEMRDQNLWRVVREEEIYNQ</sequence>
<name>A0A1G8UV31_9BACI</name>
<accession>A0A1G8UV31</accession>
<keyword evidence="3" id="KW-1185">Reference proteome</keyword>
<protein>
    <submittedName>
        <fullName evidence="2">Uncharacterized protein</fullName>
    </submittedName>
</protein>
<keyword evidence="1" id="KW-0175">Coiled coil</keyword>